<dbReference type="PROSITE" id="PS00893">
    <property type="entry name" value="NUDIX_BOX"/>
    <property type="match status" value="1"/>
</dbReference>
<gene>
    <name evidence="3" type="ORF">CC80DRAFT_29155</name>
</gene>
<protein>
    <recommendedName>
        <fullName evidence="2">Nudix hydrolase domain-containing protein</fullName>
    </recommendedName>
</protein>
<dbReference type="Proteomes" id="UP000800035">
    <property type="component" value="Unassembled WGS sequence"/>
</dbReference>
<feature type="domain" description="Nudix hydrolase" evidence="2">
    <location>
        <begin position="20"/>
        <end position="167"/>
    </location>
</feature>
<dbReference type="PROSITE" id="PS51462">
    <property type="entry name" value="NUDIX"/>
    <property type="match status" value="1"/>
</dbReference>
<evidence type="ECO:0000256" key="1">
    <source>
        <dbReference type="ARBA" id="ARBA00022801"/>
    </source>
</evidence>
<reference evidence="3" key="1">
    <citation type="journal article" date="2020" name="Stud. Mycol.">
        <title>101 Dothideomycetes genomes: a test case for predicting lifestyles and emergence of pathogens.</title>
        <authorList>
            <person name="Haridas S."/>
            <person name="Albert R."/>
            <person name="Binder M."/>
            <person name="Bloem J."/>
            <person name="Labutti K."/>
            <person name="Salamov A."/>
            <person name="Andreopoulos B."/>
            <person name="Baker S."/>
            <person name="Barry K."/>
            <person name="Bills G."/>
            <person name="Bluhm B."/>
            <person name="Cannon C."/>
            <person name="Castanera R."/>
            <person name="Culley D."/>
            <person name="Daum C."/>
            <person name="Ezra D."/>
            <person name="Gonzalez J."/>
            <person name="Henrissat B."/>
            <person name="Kuo A."/>
            <person name="Liang C."/>
            <person name="Lipzen A."/>
            <person name="Lutzoni F."/>
            <person name="Magnuson J."/>
            <person name="Mondo S."/>
            <person name="Nolan M."/>
            <person name="Ohm R."/>
            <person name="Pangilinan J."/>
            <person name="Park H.-J."/>
            <person name="Ramirez L."/>
            <person name="Alfaro M."/>
            <person name="Sun H."/>
            <person name="Tritt A."/>
            <person name="Yoshinaga Y."/>
            <person name="Zwiers L.-H."/>
            <person name="Turgeon B."/>
            <person name="Goodwin S."/>
            <person name="Spatafora J."/>
            <person name="Crous P."/>
            <person name="Grigoriev I."/>
        </authorList>
    </citation>
    <scope>NUCLEOTIDE SEQUENCE</scope>
    <source>
        <strain evidence="3">CBS 675.92</strain>
    </source>
</reference>
<name>A0A6A5U119_9PLEO</name>
<accession>A0A6A5U119</accession>
<evidence type="ECO:0000313" key="4">
    <source>
        <dbReference type="Proteomes" id="UP000800035"/>
    </source>
</evidence>
<dbReference type="EMBL" id="ML976987">
    <property type="protein sequence ID" value="KAF1958348.1"/>
    <property type="molecule type" value="Genomic_DNA"/>
</dbReference>
<keyword evidence="1" id="KW-0378">Hydrolase</keyword>
<keyword evidence="4" id="KW-1185">Reference proteome</keyword>
<dbReference type="OrthoDB" id="10259236at2759"/>
<dbReference type="InterPro" id="IPR020084">
    <property type="entry name" value="NUDIX_hydrolase_CS"/>
</dbReference>
<dbReference type="Gene3D" id="3.90.79.10">
    <property type="entry name" value="Nucleoside Triphosphate Pyrophosphohydrolase"/>
    <property type="match status" value="1"/>
</dbReference>
<dbReference type="InterPro" id="IPR000086">
    <property type="entry name" value="NUDIX_hydrolase_dom"/>
</dbReference>
<sequence length="231" mass="25537">MAHTTPPSTQAIFGQIASENFVQGGGVAIFHLKSARVVICSAEDRQGRTYYFLPKGRRDAGEDAGRGAEREGFEESGYRNRLLPLPIPHLQPQAYPRISLPPLTAEPVWIQFMPLDPARQYVVYWYIAETIPPALEAELVTARDEPYKAPPAFPADLTLRQRMAMEEEGYEPVKHEGTGVDEEEAGYKSFLVGLQEAVGLLGRGGVMADVVLRGWKGVEERLRAEGDEVVG</sequence>
<dbReference type="SUPFAM" id="SSF55811">
    <property type="entry name" value="Nudix"/>
    <property type="match status" value="1"/>
</dbReference>
<evidence type="ECO:0000259" key="2">
    <source>
        <dbReference type="PROSITE" id="PS51462"/>
    </source>
</evidence>
<organism evidence="3 4">
    <name type="scientific">Byssothecium circinans</name>
    <dbReference type="NCBI Taxonomy" id="147558"/>
    <lineage>
        <taxon>Eukaryota</taxon>
        <taxon>Fungi</taxon>
        <taxon>Dikarya</taxon>
        <taxon>Ascomycota</taxon>
        <taxon>Pezizomycotina</taxon>
        <taxon>Dothideomycetes</taxon>
        <taxon>Pleosporomycetidae</taxon>
        <taxon>Pleosporales</taxon>
        <taxon>Massarineae</taxon>
        <taxon>Massarinaceae</taxon>
        <taxon>Byssothecium</taxon>
    </lineage>
</organism>
<dbReference type="GO" id="GO:0016787">
    <property type="term" value="F:hydrolase activity"/>
    <property type="evidence" value="ECO:0007669"/>
    <property type="project" value="UniProtKB-KW"/>
</dbReference>
<dbReference type="AlphaFoldDB" id="A0A6A5U119"/>
<dbReference type="InterPro" id="IPR015797">
    <property type="entry name" value="NUDIX_hydrolase-like_dom_sf"/>
</dbReference>
<evidence type="ECO:0000313" key="3">
    <source>
        <dbReference type="EMBL" id="KAF1958348.1"/>
    </source>
</evidence>
<proteinExistence type="predicted"/>